<dbReference type="Pfam" id="PF14124">
    <property type="entry name" value="DUF4291"/>
    <property type="match status" value="1"/>
</dbReference>
<gene>
    <name evidence="1" type="ORF">ACEZDB_00910</name>
</gene>
<dbReference type="Proteomes" id="UP001592530">
    <property type="component" value="Unassembled WGS sequence"/>
</dbReference>
<protein>
    <submittedName>
        <fullName evidence="1">DUF4291 domain-containing protein</fullName>
    </submittedName>
</protein>
<comment type="caution">
    <text evidence="1">The sequence shown here is derived from an EMBL/GenBank/DDBJ whole genome shotgun (WGS) entry which is preliminary data.</text>
</comment>
<dbReference type="InterPro" id="IPR025633">
    <property type="entry name" value="DUF4291"/>
</dbReference>
<proteinExistence type="predicted"/>
<accession>A0ABV6WTD8</accession>
<evidence type="ECO:0000313" key="1">
    <source>
        <dbReference type="EMBL" id="MFC1429221.1"/>
    </source>
</evidence>
<dbReference type="PANTHER" id="PTHR38567:SF1">
    <property type="entry name" value="DUF4291 DOMAIN-CONTAINING PROTEIN"/>
    <property type="match status" value="1"/>
</dbReference>
<dbReference type="EMBL" id="JBHEZY010000001">
    <property type="protein sequence ID" value="MFC1429221.1"/>
    <property type="molecule type" value="Genomic_DNA"/>
</dbReference>
<organism evidence="1 2">
    <name type="scientific">Streptacidiphilus alkalitolerans</name>
    <dbReference type="NCBI Taxonomy" id="3342712"/>
    <lineage>
        <taxon>Bacteria</taxon>
        <taxon>Bacillati</taxon>
        <taxon>Actinomycetota</taxon>
        <taxon>Actinomycetes</taxon>
        <taxon>Kitasatosporales</taxon>
        <taxon>Streptomycetaceae</taxon>
        <taxon>Streptacidiphilus</taxon>
    </lineage>
</organism>
<evidence type="ECO:0000313" key="2">
    <source>
        <dbReference type="Proteomes" id="UP001592530"/>
    </source>
</evidence>
<dbReference type="PANTHER" id="PTHR38567">
    <property type="entry name" value="DUF4291 DOMAIN-CONTAINING PROTEIN"/>
    <property type="match status" value="1"/>
</dbReference>
<name>A0ABV6WTD8_9ACTN</name>
<sequence>MVPRRQIRAAHTAATITVYQAYAPAIAVPAVEGGRFGAGFKRGRMTWIKPSFLWMMYRSGWATTPGQEHVLAVELRREGFEAALAQAAASSYRPRLHDSRDAWKRELRRSSVRFQWDPERDLQVRPLPWRSLQLGLSGEVVDRYVDEWTVDITDVTARAHRIRDLLRAGDRAGATALLSPERPYPLPDAIAARIDVGER</sequence>
<reference evidence="1 2" key="1">
    <citation type="submission" date="2024-09" db="EMBL/GenBank/DDBJ databases">
        <authorList>
            <person name="Lee S.D."/>
        </authorList>
    </citation>
    <scope>NUCLEOTIDE SEQUENCE [LARGE SCALE GENOMIC DNA]</scope>
    <source>
        <strain evidence="1 2">N1-3</strain>
    </source>
</reference>
<dbReference type="RefSeq" id="WP_380549059.1">
    <property type="nucleotide sequence ID" value="NZ_JBHEZY010000001.1"/>
</dbReference>